<reference evidence="1" key="1">
    <citation type="submission" date="2018-01" db="EMBL/GenBank/DDBJ databases">
        <title>An insight into the sialome of Amazonian anophelines.</title>
        <authorList>
            <person name="Ribeiro J.M."/>
            <person name="Scarpassa V."/>
            <person name="Calvo E."/>
        </authorList>
    </citation>
    <scope>NUCLEOTIDE SEQUENCE</scope>
    <source>
        <tissue evidence="1">Salivary glands</tissue>
    </source>
</reference>
<evidence type="ECO:0000313" key="1">
    <source>
        <dbReference type="EMBL" id="MBW29728.1"/>
    </source>
</evidence>
<dbReference type="AlphaFoldDB" id="A0A2M3ZMT3"/>
<proteinExistence type="predicted"/>
<protein>
    <submittedName>
        <fullName evidence="1">Putative secreted peptide</fullName>
    </submittedName>
</protein>
<accession>A0A2M3ZMT3</accession>
<sequence>MQRSNTVGVLFSSLILFVSTFCTVTISIHSVKAIYTISRAHSTLNQAPASNCSFIHTTIFLILSFDCQQKMRTEPHTFRFSTHYGCTVFPLQPSLL</sequence>
<name>A0A2M3ZMT3_9DIPT</name>
<dbReference type="EMBL" id="GGFM01008977">
    <property type="protein sequence ID" value="MBW29728.1"/>
    <property type="molecule type" value="Transcribed_RNA"/>
</dbReference>
<organism evidence="1">
    <name type="scientific">Anopheles braziliensis</name>
    <dbReference type="NCBI Taxonomy" id="58242"/>
    <lineage>
        <taxon>Eukaryota</taxon>
        <taxon>Metazoa</taxon>
        <taxon>Ecdysozoa</taxon>
        <taxon>Arthropoda</taxon>
        <taxon>Hexapoda</taxon>
        <taxon>Insecta</taxon>
        <taxon>Pterygota</taxon>
        <taxon>Neoptera</taxon>
        <taxon>Endopterygota</taxon>
        <taxon>Diptera</taxon>
        <taxon>Nematocera</taxon>
        <taxon>Culicoidea</taxon>
        <taxon>Culicidae</taxon>
        <taxon>Anophelinae</taxon>
        <taxon>Anopheles</taxon>
    </lineage>
</organism>